<organism evidence="2 3">
    <name type="scientific">Rhodococcus maanshanensis</name>
    <dbReference type="NCBI Taxonomy" id="183556"/>
    <lineage>
        <taxon>Bacteria</taxon>
        <taxon>Bacillati</taxon>
        <taxon>Actinomycetota</taxon>
        <taxon>Actinomycetes</taxon>
        <taxon>Mycobacteriales</taxon>
        <taxon>Nocardiaceae</taxon>
        <taxon>Rhodococcus</taxon>
    </lineage>
</organism>
<keyword evidence="3" id="KW-1185">Reference proteome</keyword>
<dbReference type="InterPro" id="IPR046913">
    <property type="entry name" value="ABC-3C_CTD7"/>
</dbReference>
<evidence type="ECO:0000259" key="1">
    <source>
        <dbReference type="Pfam" id="PF20283"/>
    </source>
</evidence>
<dbReference type="Proteomes" id="UP000198677">
    <property type="component" value="Unassembled WGS sequence"/>
</dbReference>
<reference evidence="3" key="1">
    <citation type="submission" date="2016-10" db="EMBL/GenBank/DDBJ databases">
        <authorList>
            <person name="Varghese N."/>
            <person name="Submissions S."/>
        </authorList>
    </citation>
    <scope>NUCLEOTIDE SEQUENCE [LARGE SCALE GENOMIC DNA]</scope>
    <source>
        <strain evidence="3">DSM 44675</strain>
    </source>
</reference>
<sequence length="155" mass="18173">MGVAETELDFEDAVFVQQLRLISVHRKRIENCILEHNRAYQQRSYWQRFSLLSVGELERYEKILKNEWMRYFLPLSDADEDGIDESELCKIYRKNFDDLDKSPLPAIRPYVSERFVANGSLHIMADRLDIGWHPDYVARLRGVLETPLVRKGGAA</sequence>
<evidence type="ECO:0000313" key="3">
    <source>
        <dbReference type="Proteomes" id="UP000198677"/>
    </source>
</evidence>
<dbReference type="EMBL" id="FOAW01000019">
    <property type="protein sequence ID" value="SEL99304.1"/>
    <property type="molecule type" value="Genomic_DNA"/>
</dbReference>
<dbReference type="Pfam" id="PF20283">
    <property type="entry name" value="CTD7"/>
    <property type="match status" value="1"/>
</dbReference>
<name>A0A1H7UR72_9NOCA</name>
<protein>
    <recommendedName>
        <fullName evidence="1">ABC-three component systems C-terminal domain-containing protein</fullName>
    </recommendedName>
</protein>
<proteinExistence type="predicted"/>
<accession>A0A1H7UR72</accession>
<evidence type="ECO:0000313" key="2">
    <source>
        <dbReference type="EMBL" id="SEL99304.1"/>
    </source>
</evidence>
<dbReference type="AlphaFoldDB" id="A0A1H7UR72"/>
<feature type="domain" description="ABC-three component systems C-terminal" evidence="1">
    <location>
        <begin position="15"/>
        <end position="139"/>
    </location>
</feature>
<gene>
    <name evidence="2" type="ORF">SAMN05444583_11910</name>
</gene>